<dbReference type="CDD" id="cd03392">
    <property type="entry name" value="PAP2_like_2"/>
    <property type="match status" value="1"/>
</dbReference>
<comment type="caution">
    <text evidence="3">The sequence shown here is derived from an EMBL/GenBank/DDBJ whole genome shotgun (WGS) entry which is preliminary data.</text>
</comment>
<evidence type="ECO:0000313" key="4">
    <source>
        <dbReference type="Proteomes" id="UP000609651"/>
    </source>
</evidence>
<dbReference type="InterPro" id="IPR036938">
    <property type="entry name" value="PAP2/HPO_sf"/>
</dbReference>
<evidence type="ECO:0000259" key="2">
    <source>
        <dbReference type="SMART" id="SM00014"/>
    </source>
</evidence>
<accession>A0ABX1VHC6</accession>
<dbReference type="PANTHER" id="PTHR14969:SF13">
    <property type="entry name" value="AT30094P"/>
    <property type="match status" value="1"/>
</dbReference>
<feature type="domain" description="Phosphatidic acid phosphatase type 2/haloperoxidase" evidence="2">
    <location>
        <begin position="110"/>
        <end position="224"/>
    </location>
</feature>
<dbReference type="SUPFAM" id="SSF48317">
    <property type="entry name" value="Acid phosphatase/Vanadium-dependent haloperoxidase"/>
    <property type="match status" value="1"/>
</dbReference>
<dbReference type="Pfam" id="PF01569">
    <property type="entry name" value="PAP2"/>
    <property type="match status" value="1"/>
</dbReference>
<dbReference type="RefSeq" id="WP_171189093.1">
    <property type="nucleotide sequence ID" value="NZ_WTPX01000133.1"/>
</dbReference>
<feature type="transmembrane region" description="Helical" evidence="1">
    <location>
        <begin position="183"/>
        <end position="203"/>
    </location>
</feature>
<feature type="transmembrane region" description="Helical" evidence="1">
    <location>
        <begin position="82"/>
        <end position="103"/>
    </location>
</feature>
<dbReference type="EMBL" id="WTPX01000133">
    <property type="protein sequence ID" value="NNJ27247.1"/>
    <property type="molecule type" value="Genomic_DNA"/>
</dbReference>
<sequence length="252" mass="27268">MWKRLQRQCRRLIHWIFTHELKTILTVLGVGAGIFGFVQLADVVTEGDSSSVDRQVLMALRNMEDAADPLGPDWAEEIARDVTALGSVTALTLLTIAALGHLALIGRPKLAAATLTAIALGTLVSWLMKIGFDRPRPDLVPHATQVFTRSFPSGHSAMSAVVYLTLGLLAARSQPTRIGKLSFVIGATILTLLVGASRVYLGVHWPTDVLAGWTFGATWAAASWLALRWVDRATRVDFEEPEPIAEPAPAAE</sequence>
<feature type="transmembrane region" description="Helical" evidence="1">
    <location>
        <begin position="209"/>
        <end position="227"/>
    </location>
</feature>
<evidence type="ECO:0000256" key="1">
    <source>
        <dbReference type="SAM" id="Phobius"/>
    </source>
</evidence>
<keyword evidence="1" id="KW-1133">Transmembrane helix</keyword>
<feature type="transmembrane region" description="Helical" evidence="1">
    <location>
        <begin position="21"/>
        <end position="41"/>
    </location>
</feature>
<dbReference type="Proteomes" id="UP000609651">
    <property type="component" value="Unassembled WGS sequence"/>
</dbReference>
<proteinExistence type="predicted"/>
<dbReference type="PANTHER" id="PTHR14969">
    <property type="entry name" value="SPHINGOSINE-1-PHOSPHATE PHOSPHOHYDROLASE"/>
    <property type="match status" value="1"/>
</dbReference>
<name>A0ABX1VHC6_9PLAN</name>
<reference evidence="3 4" key="1">
    <citation type="journal article" date="2020" name="Syst. Appl. Microbiol.">
        <title>Alienimonas chondri sp. nov., a novel planctomycete isolated from the biofilm of the red alga Chondrus crispus.</title>
        <authorList>
            <person name="Vitorino I."/>
            <person name="Albuquerque L."/>
            <person name="Wiegand S."/>
            <person name="Kallscheuer N."/>
            <person name="da Costa M.S."/>
            <person name="Lobo-da-Cunha A."/>
            <person name="Jogler C."/>
            <person name="Lage O.M."/>
        </authorList>
    </citation>
    <scope>NUCLEOTIDE SEQUENCE [LARGE SCALE GENOMIC DNA]</scope>
    <source>
        <strain evidence="3 4">LzC2</strain>
    </source>
</reference>
<keyword evidence="1" id="KW-0472">Membrane</keyword>
<dbReference type="InterPro" id="IPR000326">
    <property type="entry name" value="PAP2/HPO"/>
</dbReference>
<protein>
    <recommendedName>
        <fullName evidence="2">Phosphatidic acid phosphatase type 2/haloperoxidase domain-containing protein</fullName>
    </recommendedName>
</protein>
<feature type="transmembrane region" description="Helical" evidence="1">
    <location>
        <begin position="152"/>
        <end position="171"/>
    </location>
</feature>
<feature type="transmembrane region" description="Helical" evidence="1">
    <location>
        <begin position="110"/>
        <end position="132"/>
    </location>
</feature>
<dbReference type="Gene3D" id="1.20.144.10">
    <property type="entry name" value="Phosphatidic acid phosphatase type 2/haloperoxidase"/>
    <property type="match status" value="1"/>
</dbReference>
<keyword evidence="4" id="KW-1185">Reference proteome</keyword>
<gene>
    <name evidence="3" type="ORF">LzC2_33480</name>
</gene>
<dbReference type="SMART" id="SM00014">
    <property type="entry name" value="acidPPc"/>
    <property type="match status" value="1"/>
</dbReference>
<keyword evidence="1" id="KW-0812">Transmembrane</keyword>
<organism evidence="3 4">
    <name type="scientific">Alienimonas chondri</name>
    <dbReference type="NCBI Taxonomy" id="2681879"/>
    <lineage>
        <taxon>Bacteria</taxon>
        <taxon>Pseudomonadati</taxon>
        <taxon>Planctomycetota</taxon>
        <taxon>Planctomycetia</taxon>
        <taxon>Planctomycetales</taxon>
        <taxon>Planctomycetaceae</taxon>
        <taxon>Alienimonas</taxon>
    </lineage>
</organism>
<evidence type="ECO:0000313" key="3">
    <source>
        <dbReference type="EMBL" id="NNJ27247.1"/>
    </source>
</evidence>